<evidence type="ECO:0000259" key="3">
    <source>
        <dbReference type="Pfam" id="PF13400"/>
    </source>
</evidence>
<accession>A0A4R1BKQ8</accession>
<dbReference type="EMBL" id="SJZB01000013">
    <property type="protein sequence ID" value="TCJ17970.1"/>
    <property type="molecule type" value="Genomic_DNA"/>
</dbReference>
<dbReference type="InterPro" id="IPR018705">
    <property type="entry name" value="DUF2134_membrane"/>
</dbReference>
<keyword evidence="5" id="KW-1185">Reference proteome</keyword>
<keyword evidence="1" id="KW-0472">Membrane</keyword>
<feature type="transmembrane region" description="Helical" evidence="1">
    <location>
        <begin position="20"/>
        <end position="40"/>
    </location>
</feature>
<dbReference type="OrthoDB" id="8534992at2"/>
<gene>
    <name evidence="4" type="ORF">EZJ19_03435</name>
</gene>
<keyword evidence="1" id="KW-0812">Transmembrane</keyword>
<evidence type="ECO:0000313" key="4">
    <source>
        <dbReference type="EMBL" id="TCJ17970.1"/>
    </source>
</evidence>
<sequence length="565" mass="58910">MPRPQQQFAVSIGKPRQTGAISILAAVSMAALLAAAMMAVDLGSLFYTKRELQKVADTAALSAVSDLPNAALIATDTASQNGFSIPGAHTNTMEVTTGRYDSTTPDGVYLGTFMPGGTDQNAVQVRVTTQQPYFFLVGTREIVATATATRTAVAGFSIGSGLLSIDTSQSILLNAILGKLLHTKLSLDAVSYQGLATAHVTLLDLVKADASVGTVDELLNADLTLADLMLLTANALGQDNIAYVNLLNLANLSVLGDLHLKLADLLKLSIADSNAAASAELNVLQLISLAAQVANGDNFLNVPITNVNLPGILSLDLALSLIEPPSIAIGPPGTDGNGEWLTQAHTAQARLKIDVKVLEMLGDVLHLPIYVELAQGNAWLKSVVCANPINNSTVTIGASSGIAGIYIGEINDDAMTNKETSATVEEAKILDVLGLLTVYAKAAIELPGGGGDLVFNGPFDDNNTQRISGIETAGLFTSLINSLSLRVEGVLGELIQIVLDLVAALLGLPPFTVADLLKQILALLVPVLQLLDAVLAPVLSLLGLQLGYADVTNFYLNCGVPRLVR</sequence>
<keyword evidence="1" id="KW-1133">Transmembrane helix</keyword>
<dbReference type="RefSeq" id="WP_131444889.1">
    <property type="nucleotide sequence ID" value="NZ_SJZB01000013.1"/>
</dbReference>
<evidence type="ECO:0000259" key="2">
    <source>
        <dbReference type="Pfam" id="PF09977"/>
    </source>
</evidence>
<feature type="domain" description="DUF2134" evidence="2">
    <location>
        <begin position="72"/>
        <end position="148"/>
    </location>
</feature>
<protein>
    <recommendedName>
        <fullName evidence="6">DUF2134 domain-containing protein</fullName>
    </recommendedName>
</protein>
<feature type="domain" description="Putative Flp pilus-assembly TadG-like N-terminal" evidence="3">
    <location>
        <begin position="19"/>
        <end position="65"/>
    </location>
</feature>
<evidence type="ECO:0000313" key="5">
    <source>
        <dbReference type="Proteomes" id="UP000295443"/>
    </source>
</evidence>
<comment type="caution">
    <text evidence="4">The sequence shown here is derived from an EMBL/GenBank/DDBJ whole genome shotgun (WGS) entry which is preliminary data.</text>
</comment>
<evidence type="ECO:0008006" key="6">
    <source>
        <dbReference type="Google" id="ProtNLM"/>
    </source>
</evidence>
<dbReference type="Proteomes" id="UP000295443">
    <property type="component" value="Unassembled WGS sequence"/>
</dbReference>
<proteinExistence type="predicted"/>
<dbReference type="Pfam" id="PF13400">
    <property type="entry name" value="Tad"/>
    <property type="match status" value="1"/>
</dbReference>
<evidence type="ECO:0000256" key="1">
    <source>
        <dbReference type="SAM" id="Phobius"/>
    </source>
</evidence>
<dbReference type="InterPro" id="IPR028087">
    <property type="entry name" value="Tad_N"/>
</dbReference>
<dbReference type="Pfam" id="PF09977">
    <property type="entry name" value="Tad_C"/>
    <property type="match status" value="1"/>
</dbReference>
<reference evidence="4 5" key="1">
    <citation type="submission" date="2019-03" db="EMBL/GenBank/DDBJ databases">
        <title>Genome sequence of Thiobacillaceae bacterium LSR1, a sulfur-oxidizing bacterium isolated from freshwater sediment.</title>
        <authorList>
            <person name="Li S."/>
        </authorList>
    </citation>
    <scope>NUCLEOTIDE SEQUENCE [LARGE SCALE GENOMIC DNA]</scope>
    <source>
        <strain evidence="4 5">LSR1</strain>
    </source>
</reference>
<dbReference type="AlphaFoldDB" id="A0A4R1BKQ8"/>
<name>A0A4R1BKQ8_9PROT</name>
<organism evidence="4 5">
    <name type="scientific">Parasulfuritortus cantonensis</name>
    <dbReference type="NCBI Taxonomy" id="2528202"/>
    <lineage>
        <taxon>Bacteria</taxon>
        <taxon>Pseudomonadati</taxon>
        <taxon>Pseudomonadota</taxon>
        <taxon>Betaproteobacteria</taxon>
        <taxon>Nitrosomonadales</taxon>
        <taxon>Thiobacillaceae</taxon>
        <taxon>Parasulfuritortus</taxon>
    </lineage>
</organism>